<dbReference type="STRING" id="1206466.K0KKW1"/>
<keyword evidence="3" id="KW-1185">Reference proteome</keyword>
<evidence type="ECO:0000313" key="3">
    <source>
        <dbReference type="Proteomes" id="UP000009328"/>
    </source>
</evidence>
<gene>
    <name evidence="2" type="ORF">BN7_3204</name>
</gene>
<feature type="signal peptide" evidence="1">
    <location>
        <begin position="1"/>
        <end position="24"/>
    </location>
</feature>
<dbReference type="InParanoid" id="K0KKW1"/>
<dbReference type="AlphaFoldDB" id="K0KKW1"/>
<dbReference type="eggNOG" id="ENOG502SH1C">
    <property type="taxonomic scope" value="Eukaryota"/>
</dbReference>
<sequence length="180" mass="19360">MQFSKVLLTASLALLSAASPIAEALPWAKANPQAAAAAQAYADAYAEAVAIAHPDPKAYALAASADDCADVQCHMNCGLMIVAGQDCSENSEDNYSGPYTSGCLCNAEGSTKFQSYYDACMDCGWTLWKYYSVYLQPALEECHKDFPSVSTEPTGTSRCSTTLTDEYTKETDINYTTFTQ</sequence>
<organism evidence="2 3">
    <name type="scientific">Wickerhamomyces ciferrii (strain ATCC 14091 / BCRC 22168 / CBS 111 / JCM 3599 / NBRC 0793 / NRRL Y-1031 F-60-10)</name>
    <name type="common">Yeast</name>
    <name type="synonym">Pichia ciferrii</name>
    <dbReference type="NCBI Taxonomy" id="1206466"/>
    <lineage>
        <taxon>Eukaryota</taxon>
        <taxon>Fungi</taxon>
        <taxon>Dikarya</taxon>
        <taxon>Ascomycota</taxon>
        <taxon>Saccharomycotina</taxon>
        <taxon>Saccharomycetes</taxon>
        <taxon>Phaffomycetales</taxon>
        <taxon>Wickerhamomycetaceae</taxon>
        <taxon>Wickerhamomyces</taxon>
    </lineage>
</organism>
<protein>
    <submittedName>
        <fullName evidence="2">Secreted protein</fullName>
    </submittedName>
</protein>
<dbReference type="EMBL" id="CAIF01000086">
    <property type="protein sequence ID" value="CCH43651.1"/>
    <property type="molecule type" value="Genomic_DNA"/>
</dbReference>
<name>K0KKW1_WICCF</name>
<keyword evidence="1" id="KW-0732">Signal</keyword>
<comment type="caution">
    <text evidence="2">The sequence shown here is derived from an EMBL/GenBank/DDBJ whole genome shotgun (WGS) entry which is preliminary data.</text>
</comment>
<evidence type="ECO:0000256" key="1">
    <source>
        <dbReference type="SAM" id="SignalP"/>
    </source>
</evidence>
<feature type="chain" id="PRO_5003834368" evidence="1">
    <location>
        <begin position="25"/>
        <end position="180"/>
    </location>
</feature>
<evidence type="ECO:0000313" key="2">
    <source>
        <dbReference type="EMBL" id="CCH43651.1"/>
    </source>
</evidence>
<dbReference type="Proteomes" id="UP000009328">
    <property type="component" value="Unassembled WGS sequence"/>
</dbReference>
<dbReference type="HOGENOM" id="CLU_1497364_0_0_1"/>
<accession>K0KKW1</accession>
<proteinExistence type="predicted"/>
<reference evidence="2 3" key="1">
    <citation type="journal article" date="2012" name="Eukaryot. Cell">
        <title>Draft genome sequence of Wickerhamomyces ciferrii NRRL Y-1031 F-60-10.</title>
        <authorList>
            <person name="Schneider J."/>
            <person name="Andrea H."/>
            <person name="Blom J."/>
            <person name="Jaenicke S."/>
            <person name="Ruckert C."/>
            <person name="Schorsch C."/>
            <person name="Szczepanowski R."/>
            <person name="Farwick M."/>
            <person name="Goesmann A."/>
            <person name="Puhler A."/>
            <person name="Schaffer S."/>
            <person name="Tauch A."/>
            <person name="Kohler T."/>
            <person name="Brinkrolf K."/>
        </authorList>
    </citation>
    <scope>NUCLEOTIDE SEQUENCE [LARGE SCALE GENOMIC DNA]</scope>
    <source>
        <strain evidence="3">ATCC 14091 / BCRC 22168 / CBS 111 / JCM 3599 / NBRC 0793 / NRRL Y-1031 F-60-10</strain>
    </source>
</reference>